<dbReference type="Pfam" id="PF01884">
    <property type="entry name" value="PcrB"/>
    <property type="match status" value="1"/>
</dbReference>
<dbReference type="InterPro" id="IPR039074">
    <property type="entry name" value="GGGP/HepGP_synthase_I"/>
</dbReference>
<keyword evidence="3 8" id="KW-0479">Metal-binding</keyword>
<dbReference type="OrthoDB" id="9807235at2"/>
<dbReference type="PANTHER" id="PTHR40029">
    <property type="match status" value="1"/>
</dbReference>
<comment type="caution">
    <text evidence="9">The sequence shown here is derived from an EMBL/GenBank/DDBJ whole genome shotgun (WGS) entry which is preliminary data.</text>
</comment>
<reference evidence="9 10" key="1">
    <citation type="submission" date="2019-03" db="EMBL/GenBank/DDBJ databases">
        <title>Algoriphagus sp. nov, a new strain isolated from root system soil of mangrove plant Kandelia.</title>
        <authorList>
            <person name="Yin Q."/>
            <person name="Wang K."/>
            <person name="Song Z."/>
        </authorList>
    </citation>
    <scope>NUCLEOTIDE SEQUENCE [LARGE SCALE GENOMIC DNA]</scope>
    <source>
        <strain evidence="9 10">XY-J91</strain>
    </source>
</reference>
<evidence type="ECO:0000256" key="5">
    <source>
        <dbReference type="ARBA" id="ARBA00023098"/>
    </source>
</evidence>
<evidence type="ECO:0000256" key="1">
    <source>
        <dbReference type="ARBA" id="ARBA00022516"/>
    </source>
</evidence>
<dbReference type="GO" id="GO:0000287">
    <property type="term" value="F:magnesium ion binding"/>
    <property type="evidence" value="ECO:0007669"/>
    <property type="project" value="UniProtKB-UniRule"/>
</dbReference>
<evidence type="ECO:0000256" key="3">
    <source>
        <dbReference type="ARBA" id="ARBA00022723"/>
    </source>
</evidence>
<evidence type="ECO:0000256" key="2">
    <source>
        <dbReference type="ARBA" id="ARBA00022679"/>
    </source>
</evidence>
<accession>A0A4Y9QTI8</accession>
<comment type="similarity">
    <text evidence="8">Belongs to the GGGP/HepGP synthase family. Group II subfamily.</text>
</comment>
<keyword evidence="4 8" id="KW-0460">Magnesium</keyword>
<dbReference type="AlphaFoldDB" id="A0A4Y9QTI8"/>
<proteinExistence type="inferred from homology"/>
<evidence type="ECO:0000256" key="7">
    <source>
        <dbReference type="ARBA" id="ARBA00023264"/>
    </source>
</evidence>
<dbReference type="GO" id="GO:0046474">
    <property type="term" value="P:glycerophospholipid biosynthetic process"/>
    <property type="evidence" value="ECO:0007669"/>
    <property type="project" value="UniProtKB-UniRule"/>
</dbReference>
<dbReference type="Proteomes" id="UP000297647">
    <property type="component" value="Unassembled WGS sequence"/>
</dbReference>
<comment type="catalytic activity">
    <reaction evidence="8">
        <text>sn-glycerol 1-phosphate + (2E,6E,10E)-geranylgeranyl diphosphate = sn-3-O-(geranylgeranyl)glycerol 1-phosphate + diphosphate</text>
        <dbReference type="Rhea" id="RHEA:23404"/>
        <dbReference type="ChEBI" id="CHEBI:33019"/>
        <dbReference type="ChEBI" id="CHEBI:57677"/>
        <dbReference type="ChEBI" id="CHEBI:57685"/>
        <dbReference type="ChEBI" id="CHEBI:58756"/>
        <dbReference type="EC" id="2.5.1.41"/>
    </reaction>
</comment>
<evidence type="ECO:0000256" key="4">
    <source>
        <dbReference type="ARBA" id="ARBA00022842"/>
    </source>
</evidence>
<dbReference type="Gene3D" id="3.20.20.390">
    <property type="entry name" value="FMN-linked oxidoreductases"/>
    <property type="match status" value="1"/>
</dbReference>
<feature type="binding site" evidence="8">
    <location>
        <position position="58"/>
    </location>
    <ligand>
        <name>Mg(2+)</name>
        <dbReference type="ChEBI" id="CHEBI:18420"/>
    </ligand>
</feature>
<gene>
    <name evidence="9" type="ORF">E4S40_06630</name>
</gene>
<dbReference type="InterPro" id="IPR038597">
    <property type="entry name" value="GGGP/HepGP_synthase_sf"/>
</dbReference>
<comment type="cofactor">
    <cofactor evidence="8">
        <name>Mg(2+)</name>
        <dbReference type="ChEBI" id="CHEBI:18420"/>
    </cofactor>
</comment>
<dbReference type="EMBL" id="SPSB01000002">
    <property type="protein sequence ID" value="TFV95894.1"/>
    <property type="molecule type" value="Genomic_DNA"/>
</dbReference>
<organism evidence="9 10">
    <name type="scientific">Algoriphagus kandeliae</name>
    <dbReference type="NCBI Taxonomy" id="2562278"/>
    <lineage>
        <taxon>Bacteria</taxon>
        <taxon>Pseudomonadati</taxon>
        <taxon>Bacteroidota</taxon>
        <taxon>Cytophagia</taxon>
        <taxon>Cytophagales</taxon>
        <taxon>Cyclobacteriaceae</taxon>
        <taxon>Algoriphagus</taxon>
    </lineage>
</organism>
<evidence type="ECO:0000313" key="9">
    <source>
        <dbReference type="EMBL" id="TFV95894.1"/>
    </source>
</evidence>
<evidence type="ECO:0000256" key="8">
    <source>
        <dbReference type="HAMAP-Rule" id="MF_00112"/>
    </source>
</evidence>
<sequence length="259" mass="28559">MPKQQRKVSNAIQQLFENKKKGVAWLIDPGKFDPNSISDVFWENLHGLELDLILVGGSQDESSDLGELIQFIKERTSPIPVVLFPGSYQQVCPEADAILFMSLISGRNPEYLISQQVQASRTIQNSGLEVLPTAYLLVNDGEICSVHRKSGTLPLLNEELDLILDTALAGKFLGMNYVYLDAGSGSSSSVSTRVIQAVSSELRLPLIVGGGLNKLKKIHQCFEAGADLVVIGNQIEKDPDFLVEVLNFKKFYNEELHVN</sequence>
<comment type="function">
    <text evidence="8">Prenyltransferase that catalyzes the transfer of the geranylgeranyl moiety of geranylgeranyl diphosphate (GGPP) to the C3 hydroxyl of sn-glycerol-1-phosphate (G1P).</text>
</comment>
<dbReference type="RefSeq" id="WP_135072438.1">
    <property type="nucleotide sequence ID" value="NZ_SPSB01000002.1"/>
</dbReference>
<keyword evidence="6 8" id="KW-0594">Phospholipid biosynthesis</keyword>
<dbReference type="GO" id="GO:0047294">
    <property type="term" value="F:phosphoglycerol geranylgeranyltransferase activity"/>
    <property type="evidence" value="ECO:0007669"/>
    <property type="project" value="UniProtKB-UniRule"/>
</dbReference>
<dbReference type="NCBIfam" id="TIGR01768">
    <property type="entry name" value="GGGP-family"/>
    <property type="match status" value="1"/>
</dbReference>
<dbReference type="PANTHER" id="PTHR40029:SF2">
    <property type="entry name" value="HEPTAPRENYLGLYCERYL PHOSPHATE SYNTHASE"/>
    <property type="match status" value="1"/>
</dbReference>
<feature type="binding site" evidence="8">
    <location>
        <begin position="232"/>
        <end position="233"/>
    </location>
    <ligand>
        <name>sn-glycerol 1-phosphate</name>
        <dbReference type="ChEBI" id="CHEBI:57685"/>
    </ligand>
</feature>
<feature type="binding site" evidence="8">
    <location>
        <begin position="179"/>
        <end position="185"/>
    </location>
    <ligand>
        <name>sn-glycerol 1-phosphate</name>
        <dbReference type="ChEBI" id="CHEBI:57685"/>
    </ligand>
</feature>
<name>A0A4Y9QTI8_9BACT</name>
<dbReference type="HAMAP" id="MF_00112">
    <property type="entry name" value="GGGP_HepGP_synthase"/>
    <property type="match status" value="1"/>
</dbReference>
<dbReference type="SUPFAM" id="SSF51395">
    <property type="entry name" value="FMN-linked oxidoreductases"/>
    <property type="match status" value="1"/>
</dbReference>
<evidence type="ECO:0000313" key="10">
    <source>
        <dbReference type="Proteomes" id="UP000297647"/>
    </source>
</evidence>
<comment type="caution">
    <text evidence="8">Lacks conserved residue(s) required for the propagation of feature annotation.</text>
</comment>
<keyword evidence="1 8" id="KW-0444">Lipid biosynthesis</keyword>
<dbReference type="EC" id="2.5.1.41" evidence="8"/>
<keyword evidence="10" id="KW-1185">Reference proteome</keyword>
<dbReference type="InterPro" id="IPR008205">
    <property type="entry name" value="GGGP_HepGP_synthase"/>
</dbReference>
<evidence type="ECO:0000256" key="6">
    <source>
        <dbReference type="ARBA" id="ARBA00023209"/>
    </source>
</evidence>
<dbReference type="GO" id="GO:0120536">
    <property type="term" value="F:heptaprenylglyceryl phosphate synthase activity"/>
    <property type="evidence" value="ECO:0007669"/>
    <property type="project" value="UniProtKB-ARBA"/>
</dbReference>
<feature type="binding site" evidence="8">
    <location>
        <position position="28"/>
    </location>
    <ligand>
        <name>Mg(2+)</name>
        <dbReference type="ChEBI" id="CHEBI:18420"/>
    </ligand>
</feature>
<keyword evidence="5 8" id="KW-0443">Lipid metabolism</keyword>
<protein>
    <recommendedName>
        <fullName evidence="8">Geranylgeranylglyceryl phosphate synthase</fullName>
        <shortName evidence="8">GGGP synthase</shortName>
        <shortName evidence="8">GGGPS</shortName>
        <ecNumber evidence="8">2.5.1.41</ecNumber>
    </recommendedName>
    <alternativeName>
        <fullName evidence="8">(S)-3-O-geranylgeranylglyceryl phosphate synthase</fullName>
    </alternativeName>
    <alternativeName>
        <fullName evidence="8">Phosphoglycerol geranylgeranyltransferase</fullName>
    </alternativeName>
</protein>
<feature type="binding site" evidence="8">
    <location>
        <begin position="210"/>
        <end position="211"/>
    </location>
    <ligand>
        <name>sn-glycerol 1-phosphate</name>
        <dbReference type="ChEBI" id="CHEBI:57685"/>
    </ligand>
</feature>
<keyword evidence="7 8" id="KW-1208">Phospholipid metabolism</keyword>
<keyword evidence="2 8" id="KW-0808">Transferase</keyword>